<evidence type="ECO:0000256" key="1">
    <source>
        <dbReference type="SAM" id="Phobius"/>
    </source>
</evidence>
<dbReference type="AlphaFoldDB" id="A0A0A9AX16"/>
<sequence>MSSLCYGIIFVQIIVISENWYWWFLICFLCICHKFLWLLFFPTIFIFSQFRRSRPKTFFLSFHFSGKGVTRMWCLPILTTSLVPVSPPADSATVGFACLRKLDTGRFIAFARMICND</sequence>
<feature type="transmembrane region" description="Helical" evidence="1">
    <location>
        <begin position="20"/>
        <end position="47"/>
    </location>
</feature>
<accession>A0A0A9AX16</accession>
<keyword evidence="1" id="KW-0472">Membrane</keyword>
<organism evidence="2">
    <name type="scientific">Arundo donax</name>
    <name type="common">Giant reed</name>
    <name type="synonym">Donax arundinaceus</name>
    <dbReference type="NCBI Taxonomy" id="35708"/>
    <lineage>
        <taxon>Eukaryota</taxon>
        <taxon>Viridiplantae</taxon>
        <taxon>Streptophyta</taxon>
        <taxon>Embryophyta</taxon>
        <taxon>Tracheophyta</taxon>
        <taxon>Spermatophyta</taxon>
        <taxon>Magnoliopsida</taxon>
        <taxon>Liliopsida</taxon>
        <taxon>Poales</taxon>
        <taxon>Poaceae</taxon>
        <taxon>PACMAD clade</taxon>
        <taxon>Arundinoideae</taxon>
        <taxon>Arundineae</taxon>
        <taxon>Arundo</taxon>
    </lineage>
</organism>
<name>A0A0A9AX16_ARUDO</name>
<proteinExistence type="predicted"/>
<dbReference type="EMBL" id="GBRH01241601">
    <property type="protein sequence ID" value="JAD56294.1"/>
    <property type="molecule type" value="Transcribed_RNA"/>
</dbReference>
<reference evidence="2" key="1">
    <citation type="submission" date="2014-09" db="EMBL/GenBank/DDBJ databases">
        <authorList>
            <person name="Magalhaes I.L.F."/>
            <person name="Oliveira U."/>
            <person name="Santos F.R."/>
            <person name="Vidigal T.H.D.A."/>
            <person name="Brescovit A.D."/>
            <person name="Santos A.J."/>
        </authorList>
    </citation>
    <scope>NUCLEOTIDE SEQUENCE</scope>
    <source>
        <tissue evidence="2">Shoot tissue taken approximately 20 cm above the soil surface</tissue>
    </source>
</reference>
<protein>
    <submittedName>
        <fullName evidence="2">Uncharacterized protein</fullName>
    </submittedName>
</protein>
<keyword evidence="1" id="KW-1133">Transmembrane helix</keyword>
<evidence type="ECO:0000313" key="2">
    <source>
        <dbReference type="EMBL" id="JAD56294.1"/>
    </source>
</evidence>
<reference evidence="2" key="2">
    <citation type="journal article" date="2015" name="Data Brief">
        <title>Shoot transcriptome of the giant reed, Arundo donax.</title>
        <authorList>
            <person name="Barrero R.A."/>
            <person name="Guerrero F.D."/>
            <person name="Moolhuijzen P."/>
            <person name="Goolsby J.A."/>
            <person name="Tidwell J."/>
            <person name="Bellgard S.E."/>
            <person name="Bellgard M.I."/>
        </authorList>
    </citation>
    <scope>NUCLEOTIDE SEQUENCE</scope>
    <source>
        <tissue evidence="2">Shoot tissue taken approximately 20 cm above the soil surface</tissue>
    </source>
</reference>
<keyword evidence="1" id="KW-0812">Transmembrane</keyword>